<feature type="compositionally biased region" description="Polar residues" evidence="1">
    <location>
        <begin position="1"/>
        <end position="20"/>
    </location>
</feature>
<gene>
    <name evidence="2" type="ORF">CR513_60815</name>
</gene>
<comment type="caution">
    <text evidence="2">The sequence shown here is derived from an EMBL/GenBank/DDBJ whole genome shotgun (WGS) entry which is preliminary data.</text>
</comment>
<dbReference type="AlphaFoldDB" id="A0A371E4P0"/>
<evidence type="ECO:0000313" key="2">
    <source>
        <dbReference type="EMBL" id="RDX60999.1"/>
    </source>
</evidence>
<accession>A0A371E4P0</accession>
<dbReference type="Proteomes" id="UP000257109">
    <property type="component" value="Unassembled WGS sequence"/>
</dbReference>
<evidence type="ECO:0000256" key="1">
    <source>
        <dbReference type="SAM" id="MobiDB-lite"/>
    </source>
</evidence>
<dbReference type="OrthoDB" id="1421242at2759"/>
<evidence type="ECO:0000313" key="3">
    <source>
        <dbReference type="Proteomes" id="UP000257109"/>
    </source>
</evidence>
<keyword evidence="3" id="KW-1185">Reference proteome</keyword>
<organism evidence="2 3">
    <name type="scientific">Mucuna pruriens</name>
    <name type="common">Velvet bean</name>
    <name type="synonym">Dolichos pruriens</name>
    <dbReference type="NCBI Taxonomy" id="157652"/>
    <lineage>
        <taxon>Eukaryota</taxon>
        <taxon>Viridiplantae</taxon>
        <taxon>Streptophyta</taxon>
        <taxon>Embryophyta</taxon>
        <taxon>Tracheophyta</taxon>
        <taxon>Spermatophyta</taxon>
        <taxon>Magnoliopsida</taxon>
        <taxon>eudicotyledons</taxon>
        <taxon>Gunneridae</taxon>
        <taxon>Pentapetalae</taxon>
        <taxon>rosids</taxon>
        <taxon>fabids</taxon>
        <taxon>Fabales</taxon>
        <taxon>Fabaceae</taxon>
        <taxon>Papilionoideae</taxon>
        <taxon>50 kb inversion clade</taxon>
        <taxon>NPAAA clade</taxon>
        <taxon>indigoferoid/millettioid clade</taxon>
        <taxon>Phaseoleae</taxon>
        <taxon>Mucuna</taxon>
    </lineage>
</organism>
<dbReference type="EMBL" id="QJKJ01016429">
    <property type="protein sequence ID" value="RDX60999.1"/>
    <property type="molecule type" value="Genomic_DNA"/>
</dbReference>
<proteinExistence type="predicted"/>
<sequence>MEEGNTDGSTTKDNLVSSHKGSARITGPSKPESRTPGNAYGNVLHQAPKNSNVDAAHRFKKAEESLRTVIEREELGLEYYDLHLPEEFVALSNII</sequence>
<feature type="non-terminal residue" evidence="2">
    <location>
        <position position="1"/>
    </location>
</feature>
<feature type="region of interest" description="Disordered" evidence="1">
    <location>
        <begin position="1"/>
        <end position="41"/>
    </location>
</feature>
<name>A0A371E4P0_MUCPR</name>
<reference evidence="2" key="1">
    <citation type="submission" date="2018-05" db="EMBL/GenBank/DDBJ databases">
        <title>Draft genome of Mucuna pruriens seed.</title>
        <authorList>
            <person name="Nnadi N.E."/>
            <person name="Vos R."/>
            <person name="Hasami M.H."/>
            <person name="Devisetty U.K."/>
            <person name="Aguiy J.C."/>
        </authorList>
    </citation>
    <scope>NUCLEOTIDE SEQUENCE [LARGE SCALE GENOMIC DNA]</scope>
    <source>
        <strain evidence="2">JCA_2017</strain>
    </source>
</reference>
<protein>
    <submittedName>
        <fullName evidence="2">Uncharacterized protein</fullName>
    </submittedName>
</protein>